<dbReference type="Proteomes" id="UP000192486">
    <property type="component" value="Chromosome"/>
</dbReference>
<keyword evidence="4" id="KW-1185">Reference proteome</keyword>
<name>A0ABN4YTX9_SPOUR</name>
<feature type="transmembrane region" description="Helical" evidence="2">
    <location>
        <begin position="53"/>
        <end position="76"/>
    </location>
</feature>
<keyword evidence="1" id="KW-0175">Coiled coil</keyword>
<evidence type="ECO:0000313" key="4">
    <source>
        <dbReference type="Proteomes" id="UP000192486"/>
    </source>
</evidence>
<keyword evidence="2" id="KW-1133">Transmembrane helix</keyword>
<gene>
    <name evidence="3" type="ORF">SporoS204_06790</name>
</gene>
<sequence>MEQHENNSEKQQLVTKQTREISTLNQEVDELRKEVKQLREDIELIDIFQKKPIVSSAVIGQIGGIIIAILVIVGIFF</sequence>
<evidence type="ECO:0000313" key="3">
    <source>
        <dbReference type="EMBL" id="ARF13876.1"/>
    </source>
</evidence>
<dbReference type="EMBL" id="CP015108">
    <property type="protein sequence ID" value="ARF13876.1"/>
    <property type="molecule type" value="Genomic_DNA"/>
</dbReference>
<keyword evidence="2" id="KW-0472">Membrane</keyword>
<evidence type="ECO:0000256" key="2">
    <source>
        <dbReference type="SAM" id="Phobius"/>
    </source>
</evidence>
<dbReference type="RefSeq" id="WP_029054187.1">
    <property type="nucleotide sequence ID" value="NZ_CP015108.1"/>
</dbReference>
<accession>A0ABN4YTX9</accession>
<keyword evidence="2" id="KW-0812">Transmembrane</keyword>
<evidence type="ECO:0000256" key="1">
    <source>
        <dbReference type="SAM" id="Coils"/>
    </source>
</evidence>
<feature type="coiled-coil region" evidence="1">
    <location>
        <begin position="7"/>
        <end position="41"/>
    </location>
</feature>
<reference evidence="3 4" key="1">
    <citation type="submission" date="2016-04" db="EMBL/GenBank/DDBJ databases">
        <title>Comparative Genomics and Epigenetics of Sporosarcina ureae.</title>
        <authorList>
            <person name="Oliver A.S."/>
            <person name="Cooper K.K."/>
        </authorList>
    </citation>
    <scope>NUCLEOTIDE SEQUENCE [LARGE SCALE GENOMIC DNA]</scope>
    <source>
        <strain evidence="3 4">S204</strain>
    </source>
</reference>
<protein>
    <submittedName>
        <fullName evidence="3">Uncharacterized protein</fullName>
    </submittedName>
</protein>
<organism evidence="3 4">
    <name type="scientific">Sporosarcina ureae</name>
    <dbReference type="NCBI Taxonomy" id="1571"/>
    <lineage>
        <taxon>Bacteria</taxon>
        <taxon>Bacillati</taxon>
        <taxon>Bacillota</taxon>
        <taxon>Bacilli</taxon>
        <taxon>Bacillales</taxon>
        <taxon>Caryophanaceae</taxon>
        <taxon>Sporosarcina</taxon>
    </lineage>
</organism>
<proteinExistence type="predicted"/>